<protein>
    <recommendedName>
        <fullName evidence="1">DUF5710 domain-containing protein</fullName>
    </recommendedName>
</protein>
<dbReference type="EMBL" id="CP035088">
    <property type="protein sequence ID" value="QBZ91306.1"/>
    <property type="molecule type" value="Genomic_DNA"/>
</dbReference>
<evidence type="ECO:0000313" key="3">
    <source>
        <dbReference type="Proteomes" id="UP000296468"/>
    </source>
</evidence>
<dbReference type="Proteomes" id="UP000296468">
    <property type="component" value="Chromosome"/>
</dbReference>
<feature type="domain" description="DUF5710" evidence="1">
    <location>
        <begin position="3"/>
        <end position="46"/>
    </location>
</feature>
<dbReference type="OrthoDB" id="9792687at2"/>
<dbReference type="RefSeq" id="WP_135846706.1">
    <property type="nucleotide sequence ID" value="NZ_CP035088.1"/>
</dbReference>
<dbReference type="InterPro" id="IPR043764">
    <property type="entry name" value="DUF5710"/>
</dbReference>
<evidence type="ECO:0000259" key="1">
    <source>
        <dbReference type="Pfam" id="PF18974"/>
    </source>
</evidence>
<sequence>MSRIDLKVPFSQKDEAKSLGARWDPSLKTWYIPEGVAIGPLARWLPVTEHSDLEHGPEFCVRAPYYYVMESISDCWSCSNWTRVFSFKLPEEHEEFVYAEDEDEGFALTSNLGEWKRHGYRGTVSNVDCLSPQVTKQIHRFTNKFKHAYSKTVGSRYLMNHCEHCGAKLGDFFMHSEPGGAFFPTTPDEAQRMSLVRINERFDANCSVGFASEDFFDWMQIREQP</sequence>
<dbReference type="KEGG" id="pvk:EPZ47_22250"/>
<dbReference type="AlphaFoldDB" id="A0A4P7PKS9"/>
<organism evidence="2 3">
    <name type="scientific">Pseudomonas viciae</name>
    <dbReference type="NCBI Taxonomy" id="2505979"/>
    <lineage>
        <taxon>Bacteria</taxon>
        <taxon>Pseudomonadati</taxon>
        <taxon>Pseudomonadota</taxon>
        <taxon>Gammaproteobacteria</taxon>
        <taxon>Pseudomonadales</taxon>
        <taxon>Pseudomonadaceae</taxon>
        <taxon>Pseudomonas</taxon>
    </lineage>
</organism>
<name>A0A4P7PKS9_9PSED</name>
<reference evidence="2 3" key="1">
    <citation type="journal article" date="2019" name="Front. Microbiol.">
        <title>In silico and Genetic Analyses of Cyclic Lipopeptide Synthetic Gene Clusters in Pseudomonas sp. 11K1.</title>
        <authorList>
            <person name="Zhao H."/>
            <person name="Liu Y.P."/>
            <person name="Zhang L.Q."/>
        </authorList>
    </citation>
    <scope>NUCLEOTIDE SEQUENCE [LARGE SCALE GENOMIC DNA]</scope>
    <source>
        <strain evidence="2 3">11K1</strain>
    </source>
</reference>
<proteinExistence type="predicted"/>
<accession>A0A4P7PKS9</accession>
<gene>
    <name evidence="2" type="ORF">EPZ47_22250</name>
</gene>
<dbReference type="Pfam" id="PF18974">
    <property type="entry name" value="DUF5710"/>
    <property type="match status" value="1"/>
</dbReference>
<evidence type="ECO:0000313" key="2">
    <source>
        <dbReference type="EMBL" id="QBZ91306.1"/>
    </source>
</evidence>